<dbReference type="AlphaFoldDB" id="A0A9W4T0V0"/>
<evidence type="ECO:0000313" key="1">
    <source>
        <dbReference type="EMBL" id="CAI2186333.1"/>
    </source>
</evidence>
<organism evidence="1 2">
    <name type="scientific">Funneliformis geosporum</name>
    <dbReference type="NCBI Taxonomy" id="1117311"/>
    <lineage>
        <taxon>Eukaryota</taxon>
        <taxon>Fungi</taxon>
        <taxon>Fungi incertae sedis</taxon>
        <taxon>Mucoromycota</taxon>
        <taxon>Glomeromycotina</taxon>
        <taxon>Glomeromycetes</taxon>
        <taxon>Glomerales</taxon>
        <taxon>Glomeraceae</taxon>
        <taxon>Funneliformis</taxon>
    </lineage>
</organism>
<accession>A0A9W4T0V0</accession>
<reference evidence="1" key="1">
    <citation type="submission" date="2022-08" db="EMBL/GenBank/DDBJ databases">
        <authorList>
            <person name="Kallberg Y."/>
            <person name="Tangrot J."/>
            <person name="Rosling A."/>
        </authorList>
    </citation>
    <scope>NUCLEOTIDE SEQUENCE</scope>
    <source>
        <strain evidence="1">Wild A</strain>
    </source>
</reference>
<proteinExistence type="predicted"/>
<name>A0A9W4T0V0_9GLOM</name>
<gene>
    <name evidence="1" type="ORF">FWILDA_LOCUS12523</name>
</gene>
<sequence length="110" mass="12284">KLWRKSAIKQKNSDPKFIPYVILKASKEAIISTPAPSFSSTSTFVPTNLDLEIVQKDSDEYLEDDNMGEDLKDFTVVTKATPFAVTSNIKFTPKEKNNSKIVLAINNVFA</sequence>
<evidence type="ECO:0000313" key="2">
    <source>
        <dbReference type="Proteomes" id="UP001153678"/>
    </source>
</evidence>
<comment type="caution">
    <text evidence="1">The sequence shown here is derived from an EMBL/GenBank/DDBJ whole genome shotgun (WGS) entry which is preliminary data.</text>
</comment>
<dbReference type="Proteomes" id="UP001153678">
    <property type="component" value="Unassembled WGS sequence"/>
</dbReference>
<dbReference type="EMBL" id="CAMKVN010004094">
    <property type="protein sequence ID" value="CAI2186333.1"/>
    <property type="molecule type" value="Genomic_DNA"/>
</dbReference>
<keyword evidence="2" id="KW-1185">Reference proteome</keyword>
<protein>
    <submittedName>
        <fullName evidence="1">6381_t:CDS:1</fullName>
    </submittedName>
</protein>
<feature type="non-terminal residue" evidence="1">
    <location>
        <position position="1"/>
    </location>
</feature>